<keyword evidence="2" id="KW-1185">Reference proteome</keyword>
<proteinExistence type="predicted"/>
<protein>
    <submittedName>
        <fullName evidence="1">DUF4184 family protein</fullName>
    </submittedName>
</protein>
<evidence type="ECO:0000313" key="1">
    <source>
        <dbReference type="EMBL" id="MFC1407918.1"/>
    </source>
</evidence>
<dbReference type="InterPro" id="IPR025238">
    <property type="entry name" value="DUF4184"/>
</dbReference>
<comment type="caution">
    <text evidence="1">The sequence shown here is derived from an EMBL/GenBank/DDBJ whole genome shotgun (WGS) entry which is preliminary data.</text>
</comment>
<gene>
    <name evidence="1" type="ORF">ACEZDG_01340</name>
</gene>
<evidence type="ECO:0000313" key="2">
    <source>
        <dbReference type="Proteomes" id="UP001592582"/>
    </source>
</evidence>
<organism evidence="1 2">
    <name type="scientific">Streptacidiphilus alkalitolerans</name>
    <dbReference type="NCBI Taxonomy" id="3342712"/>
    <lineage>
        <taxon>Bacteria</taxon>
        <taxon>Bacillati</taxon>
        <taxon>Actinomycetota</taxon>
        <taxon>Actinomycetes</taxon>
        <taxon>Kitasatosporales</taxon>
        <taxon>Streptomycetaceae</taxon>
        <taxon>Streptacidiphilus</taxon>
    </lineage>
</organism>
<name>A0ABV6V2L2_9ACTN</name>
<accession>A0ABV6V2L2</accession>
<dbReference type="Proteomes" id="UP001592582">
    <property type="component" value="Unassembled WGS sequence"/>
</dbReference>
<dbReference type="EMBL" id="JBHEZX010000001">
    <property type="protein sequence ID" value="MFC1407918.1"/>
    <property type="molecule type" value="Genomic_DNA"/>
</dbReference>
<sequence length="295" mass="30483">MPFTFSHPAAVLPLLSGGRGRGPLIASALVAGSLAPDLPFFADSLLPGSYALGGTTHRLWAVPTVDVAIAAGLAASWHGLLREPLTALLPAPWADRADALTAPRRKHYGRSDAAWFAASAAIGAASHLGWDSFTHHGRAGVRRFPVLNREVGGMPGYLALQWSTSAVGLAVLAAAAARALRAPEQVEPRPALPSRTRRRAVGLLAASAAAGAVHRSLRDLSGRPGASALVAVASFGGGAGALAGAALYAAGTRLTDRRRPAERSIPERPPKMGKRDAEPGPQRRPAPVRGRADQP</sequence>
<reference evidence="1 2" key="1">
    <citation type="submission" date="2024-09" db="EMBL/GenBank/DDBJ databases">
        <authorList>
            <person name="Lee S.D."/>
        </authorList>
    </citation>
    <scope>NUCLEOTIDE SEQUENCE [LARGE SCALE GENOMIC DNA]</scope>
    <source>
        <strain evidence="1 2">N1-1</strain>
    </source>
</reference>
<dbReference type="Pfam" id="PF13803">
    <property type="entry name" value="DUF4184"/>
    <property type="match status" value="1"/>
</dbReference>